<accession>A0ABR2CPS3</accession>
<gene>
    <name evidence="2" type="ORF">V6N12_066328</name>
</gene>
<organism evidence="2 3">
    <name type="scientific">Hibiscus sabdariffa</name>
    <name type="common">roselle</name>
    <dbReference type="NCBI Taxonomy" id="183260"/>
    <lineage>
        <taxon>Eukaryota</taxon>
        <taxon>Viridiplantae</taxon>
        <taxon>Streptophyta</taxon>
        <taxon>Embryophyta</taxon>
        <taxon>Tracheophyta</taxon>
        <taxon>Spermatophyta</taxon>
        <taxon>Magnoliopsida</taxon>
        <taxon>eudicotyledons</taxon>
        <taxon>Gunneridae</taxon>
        <taxon>Pentapetalae</taxon>
        <taxon>rosids</taxon>
        <taxon>malvids</taxon>
        <taxon>Malvales</taxon>
        <taxon>Malvaceae</taxon>
        <taxon>Malvoideae</taxon>
        <taxon>Hibiscus</taxon>
    </lineage>
</organism>
<dbReference type="InterPro" id="IPR002156">
    <property type="entry name" value="RNaseH_domain"/>
</dbReference>
<evidence type="ECO:0000259" key="1">
    <source>
        <dbReference type="Pfam" id="PF13456"/>
    </source>
</evidence>
<keyword evidence="3" id="KW-1185">Reference proteome</keyword>
<dbReference type="Pfam" id="PF13456">
    <property type="entry name" value="RVT_3"/>
    <property type="match status" value="1"/>
</dbReference>
<evidence type="ECO:0000313" key="3">
    <source>
        <dbReference type="Proteomes" id="UP001472677"/>
    </source>
</evidence>
<comment type="caution">
    <text evidence="2">The sequence shown here is derived from an EMBL/GenBank/DDBJ whole genome shotgun (WGS) entry which is preliminary data.</text>
</comment>
<sequence length="171" mass="19327">MENTNPTTIETLRVITSRQRLMTNNERCRRMMTNDAKCLNLTYTPSVIVHMLSDFGTSSFHLNCVLPFTNETCKNGCRKLIYQHCTPSIGLQIAWSRWFDSLEIQSDCMNAANHVTGPNVASLPLAVVRAIARLRERAWLTDVRWISRTTNKPADLLAKLADPTHTTPPPS</sequence>
<dbReference type="EMBL" id="JBBPBM010000046">
    <property type="protein sequence ID" value="KAK8521742.1"/>
    <property type="molecule type" value="Genomic_DNA"/>
</dbReference>
<reference evidence="2 3" key="1">
    <citation type="journal article" date="2024" name="G3 (Bethesda)">
        <title>Genome assembly of Hibiscus sabdariffa L. provides insights into metabolisms of medicinal natural products.</title>
        <authorList>
            <person name="Kim T."/>
        </authorList>
    </citation>
    <scope>NUCLEOTIDE SEQUENCE [LARGE SCALE GENOMIC DNA]</scope>
    <source>
        <strain evidence="2">TK-2024</strain>
        <tissue evidence="2">Old leaves</tissue>
    </source>
</reference>
<dbReference type="InterPro" id="IPR044730">
    <property type="entry name" value="RNase_H-like_dom_plant"/>
</dbReference>
<feature type="domain" description="RNase H type-1" evidence="1">
    <location>
        <begin position="89"/>
        <end position="161"/>
    </location>
</feature>
<name>A0ABR2CPS3_9ROSI</name>
<proteinExistence type="predicted"/>
<protein>
    <recommendedName>
        <fullName evidence="1">RNase H type-1 domain-containing protein</fullName>
    </recommendedName>
</protein>
<evidence type="ECO:0000313" key="2">
    <source>
        <dbReference type="EMBL" id="KAK8521742.1"/>
    </source>
</evidence>
<dbReference type="CDD" id="cd06222">
    <property type="entry name" value="RNase_H_like"/>
    <property type="match status" value="1"/>
</dbReference>
<dbReference type="Proteomes" id="UP001472677">
    <property type="component" value="Unassembled WGS sequence"/>
</dbReference>